<evidence type="ECO:0000256" key="3">
    <source>
        <dbReference type="ARBA" id="ARBA00006576"/>
    </source>
</evidence>
<gene>
    <name evidence="11" type="ORF">MNBD_NITROSPINAE02-205</name>
</gene>
<dbReference type="GO" id="GO:0055086">
    <property type="term" value="P:nucleobase-containing small molecule metabolic process"/>
    <property type="evidence" value="ECO:0007669"/>
    <property type="project" value="UniProtKB-ARBA"/>
</dbReference>
<sequence length="141" mass="14824">MRGALNDKMEDIADKDLLALAADAMEKAYAPYSGFRVGAALVTSEGDVFTGCNVENASYGLTQCAERVAIFKAVSSGSRQIARIAIVSSSGAATYPCGACLQALNEFALNTIIVLADEQGAIKTFDLTELLPHSFGPDLLK</sequence>
<dbReference type="GO" id="GO:0042802">
    <property type="term" value="F:identical protein binding"/>
    <property type="evidence" value="ECO:0007669"/>
    <property type="project" value="UniProtKB-ARBA"/>
</dbReference>
<dbReference type="EC" id="3.5.4.5" evidence="4"/>
<dbReference type="PROSITE" id="PS00903">
    <property type="entry name" value="CYT_DCMP_DEAMINASES_1"/>
    <property type="match status" value="1"/>
</dbReference>
<dbReference type="CDD" id="cd01283">
    <property type="entry name" value="cytidine_deaminase"/>
    <property type="match status" value="1"/>
</dbReference>
<evidence type="ECO:0000256" key="7">
    <source>
        <dbReference type="ARBA" id="ARBA00022833"/>
    </source>
</evidence>
<keyword evidence="6 11" id="KW-0378">Hydrolase</keyword>
<dbReference type="GO" id="GO:0004126">
    <property type="term" value="F:cytidine deaminase activity"/>
    <property type="evidence" value="ECO:0007669"/>
    <property type="project" value="UniProtKB-EC"/>
</dbReference>
<dbReference type="InterPro" id="IPR050202">
    <property type="entry name" value="Cyt/Deoxycyt_deaminase"/>
</dbReference>
<protein>
    <recommendedName>
        <fullName evidence="4">cytidine deaminase</fullName>
        <ecNumber evidence="4">3.5.4.5</ecNumber>
    </recommendedName>
    <alternativeName>
        <fullName evidence="8">Cytidine aminohydrolase</fullName>
    </alternativeName>
</protein>
<evidence type="ECO:0000256" key="8">
    <source>
        <dbReference type="ARBA" id="ARBA00032005"/>
    </source>
</evidence>
<dbReference type="GO" id="GO:0072527">
    <property type="term" value="P:pyrimidine-containing compound metabolic process"/>
    <property type="evidence" value="ECO:0007669"/>
    <property type="project" value="UniProtKB-ARBA"/>
</dbReference>
<dbReference type="PANTHER" id="PTHR11644:SF2">
    <property type="entry name" value="CYTIDINE DEAMINASE"/>
    <property type="match status" value="1"/>
</dbReference>
<evidence type="ECO:0000256" key="2">
    <source>
        <dbReference type="ARBA" id="ARBA00003949"/>
    </source>
</evidence>
<name>A0A3B1CLA7_9ZZZZ</name>
<dbReference type="NCBIfam" id="TIGR01354">
    <property type="entry name" value="cyt_deam_tetra"/>
    <property type="match status" value="1"/>
</dbReference>
<evidence type="ECO:0000256" key="9">
    <source>
        <dbReference type="ARBA" id="ARBA00049558"/>
    </source>
</evidence>
<accession>A0A3B1CLA7</accession>
<evidence type="ECO:0000259" key="10">
    <source>
        <dbReference type="PROSITE" id="PS51747"/>
    </source>
</evidence>
<dbReference type="NCBIfam" id="NF004064">
    <property type="entry name" value="PRK05578.1"/>
    <property type="match status" value="1"/>
</dbReference>
<dbReference type="GO" id="GO:0008270">
    <property type="term" value="F:zinc ion binding"/>
    <property type="evidence" value="ECO:0007669"/>
    <property type="project" value="InterPro"/>
</dbReference>
<comment type="similarity">
    <text evidence="3">Belongs to the cytidine and deoxycytidylate deaminase family.</text>
</comment>
<keyword evidence="5" id="KW-0479">Metal-binding</keyword>
<dbReference type="Pfam" id="PF00383">
    <property type="entry name" value="dCMP_cyt_deam_1"/>
    <property type="match status" value="1"/>
</dbReference>
<comment type="function">
    <text evidence="2">This enzyme scavenges exogenous and endogenous cytidine and 2'-deoxycytidine for UMP synthesis.</text>
</comment>
<comment type="catalytic activity">
    <reaction evidence="9">
        <text>cytidine + H2O + H(+) = uridine + NH4(+)</text>
        <dbReference type="Rhea" id="RHEA:16069"/>
        <dbReference type="ChEBI" id="CHEBI:15377"/>
        <dbReference type="ChEBI" id="CHEBI:15378"/>
        <dbReference type="ChEBI" id="CHEBI:16704"/>
        <dbReference type="ChEBI" id="CHEBI:17562"/>
        <dbReference type="ChEBI" id="CHEBI:28938"/>
        <dbReference type="EC" id="3.5.4.5"/>
    </reaction>
</comment>
<organism evidence="11">
    <name type="scientific">hydrothermal vent metagenome</name>
    <dbReference type="NCBI Taxonomy" id="652676"/>
    <lineage>
        <taxon>unclassified sequences</taxon>
        <taxon>metagenomes</taxon>
        <taxon>ecological metagenomes</taxon>
    </lineage>
</organism>
<evidence type="ECO:0000313" key="11">
    <source>
        <dbReference type="EMBL" id="VAX24764.1"/>
    </source>
</evidence>
<dbReference type="PROSITE" id="PS51747">
    <property type="entry name" value="CYT_DCMP_DEAMINASES_2"/>
    <property type="match status" value="1"/>
</dbReference>
<proteinExistence type="inferred from homology"/>
<dbReference type="FunFam" id="3.40.140.10:FF:000008">
    <property type="entry name" value="Cytidine deaminase"/>
    <property type="match status" value="1"/>
</dbReference>
<dbReference type="GO" id="GO:0005829">
    <property type="term" value="C:cytosol"/>
    <property type="evidence" value="ECO:0007669"/>
    <property type="project" value="TreeGrafter"/>
</dbReference>
<evidence type="ECO:0000256" key="6">
    <source>
        <dbReference type="ARBA" id="ARBA00022801"/>
    </source>
</evidence>
<reference evidence="11" key="1">
    <citation type="submission" date="2018-06" db="EMBL/GenBank/DDBJ databases">
        <authorList>
            <person name="Zhirakovskaya E."/>
        </authorList>
    </citation>
    <scope>NUCLEOTIDE SEQUENCE</scope>
</reference>
<keyword evidence="7" id="KW-0862">Zinc</keyword>
<dbReference type="SUPFAM" id="SSF53927">
    <property type="entry name" value="Cytidine deaminase-like"/>
    <property type="match status" value="1"/>
</dbReference>
<evidence type="ECO:0000256" key="5">
    <source>
        <dbReference type="ARBA" id="ARBA00022723"/>
    </source>
</evidence>
<dbReference type="InterPro" id="IPR016193">
    <property type="entry name" value="Cytidine_deaminase-like"/>
</dbReference>
<dbReference type="InterPro" id="IPR006262">
    <property type="entry name" value="Cyt_deam_tetra"/>
</dbReference>
<dbReference type="EMBL" id="UOGE01000097">
    <property type="protein sequence ID" value="VAX24764.1"/>
    <property type="molecule type" value="Genomic_DNA"/>
</dbReference>
<dbReference type="PANTHER" id="PTHR11644">
    <property type="entry name" value="CYTIDINE DEAMINASE"/>
    <property type="match status" value="1"/>
</dbReference>
<feature type="domain" description="CMP/dCMP-type deaminase" evidence="10">
    <location>
        <begin position="12"/>
        <end position="138"/>
    </location>
</feature>
<comment type="cofactor">
    <cofactor evidence="1">
        <name>Zn(2+)</name>
        <dbReference type="ChEBI" id="CHEBI:29105"/>
    </cofactor>
</comment>
<dbReference type="AlphaFoldDB" id="A0A3B1CLA7"/>
<dbReference type="InterPro" id="IPR016192">
    <property type="entry name" value="APOBEC/CMP_deaminase_Zn-bd"/>
</dbReference>
<evidence type="ECO:0000256" key="4">
    <source>
        <dbReference type="ARBA" id="ARBA00012783"/>
    </source>
</evidence>
<dbReference type="Gene3D" id="3.40.140.10">
    <property type="entry name" value="Cytidine Deaminase, domain 2"/>
    <property type="match status" value="1"/>
</dbReference>
<evidence type="ECO:0000256" key="1">
    <source>
        <dbReference type="ARBA" id="ARBA00001947"/>
    </source>
</evidence>
<dbReference type="InterPro" id="IPR002125">
    <property type="entry name" value="CMP_dCMP_dom"/>
</dbReference>